<dbReference type="InterPro" id="IPR027396">
    <property type="entry name" value="DsrEFH-like"/>
</dbReference>
<sequence length="118" mass="13319">MSTQKYALFAFNGDPMCFIHVLLNGIEFKEKGHEVQIIMEGSATKLVRDLNGEGSTPSHTMYRKAREMGLIAGACKACSNQMGVLEDVKEQEIPFRDEMHGHPSIPQFREEGWEVITF</sequence>
<reference evidence="1 2" key="1">
    <citation type="journal article" date="2015" name="Stand. Genomic Sci.">
        <title>Complete genome sequence and description of Salinispira pacifica gen. nov., sp. nov., a novel spirochaete isolated form a hypersaline microbial mat.</title>
        <authorList>
            <person name="Ben Hania W."/>
            <person name="Joseph M."/>
            <person name="Schumann P."/>
            <person name="Bunk B."/>
            <person name="Fiebig A."/>
            <person name="Sproer C."/>
            <person name="Klenk H.P."/>
            <person name="Fardeau M.L."/>
            <person name="Spring S."/>
        </authorList>
    </citation>
    <scope>NUCLEOTIDE SEQUENCE [LARGE SCALE GENOMIC DNA]</scope>
    <source>
        <strain evidence="1 2">L21-RPul-D2</strain>
    </source>
</reference>
<evidence type="ECO:0008006" key="3">
    <source>
        <dbReference type="Google" id="ProtNLM"/>
    </source>
</evidence>
<accession>V5WNS5</accession>
<proteinExistence type="predicted"/>
<dbReference type="Gene3D" id="3.40.1260.10">
    <property type="entry name" value="DsrEFH-like"/>
    <property type="match status" value="1"/>
</dbReference>
<dbReference type="OrthoDB" id="9807925at2"/>
<dbReference type="AlphaFoldDB" id="V5WNS5"/>
<dbReference type="eggNOG" id="COG3370">
    <property type="taxonomic scope" value="Bacteria"/>
</dbReference>
<dbReference type="STRING" id="1307761.L21SP2_3403"/>
<dbReference type="KEGG" id="slr:L21SP2_3403"/>
<evidence type="ECO:0000313" key="1">
    <source>
        <dbReference type="EMBL" id="AHC16741.1"/>
    </source>
</evidence>
<dbReference type="HOGENOM" id="CLU_167520_1_0_12"/>
<dbReference type="Proteomes" id="UP000018680">
    <property type="component" value="Chromosome"/>
</dbReference>
<evidence type="ECO:0000313" key="2">
    <source>
        <dbReference type="Proteomes" id="UP000018680"/>
    </source>
</evidence>
<dbReference type="SUPFAM" id="SSF75169">
    <property type="entry name" value="DsrEFH-like"/>
    <property type="match status" value="1"/>
</dbReference>
<gene>
    <name evidence="1" type="ORF">L21SP2_3403</name>
</gene>
<keyword evidence="2" id="KW-1185">Reference proteome</keyword>
<protein>
    <recommendedName>
        <fullName evidence="3">Cytoplasmic protein</fullName>
    </recommendedName>
</protein>
<dbReference type="PATRIC" id="fig|1307761.3.peg.3392"/>
<organism evidence="1 2">
    <name type="scientific">Salinispira pacifica</name>
    <dbReference type="NCBI Taxonomy" id="1307761"/>
    <lineage>
        <taxon>Bacteria</taxon>
        <taxon>Pseudomonadati</taxon>
        <taxon>Spirochaetota</taxon>
        <taxon>Spirochaetia</taxon>
        <taxon>Spirochaetales</taxon>
        <taxon>Spirochaetaceae</taxon>
        <taxon>Salinispira</taxon>
    </lineage>
</organism>
<dbReference type="RefSeq" id="WP_024269629.1">
    <property type="nucleotide sequence ID" value="NC_023035.1"/>
</dbReference>
<dbReference type="EMBL" id="CP006939">
    <property type="protein sequence ID" value="AHC16741.1"/>
    <property type="molecule type" value="Genomic_DNA"/>
</dbReference>
<name>V5WNS5_9SPIO</name>